<dbReference type="Gene3D" id="3.40.1350.60">
    <property type="match status" value="1"/>
</dbReference>
<protein>
    <recommendedName>
        <fullName evidence="1">Sugar fermentation stimulation protein homolog</fullName>
    </recommendedName>
</protein>
<dbReference type="InterPro" id="IPR005224">
    <property type="entry name" value="SfsA"/>
</dbReference>
<evidence type="ECO:0000259" key="2">
    <source>
        <dbReference type="Pfam" id="PF03749"/>
    </source>
</evidence>
<comment type="caution">
    <text evidence="4">The sequence shown here is derived from an EMBL/GenBank/DDBJ whole genome shotgun (WGS) entry which is preliminary data.</text>
</comment>
<dbReference type="PANTHER" id="PTHR30545:SF2">
    <property type="entry name" value="SUGAR FERMENTATION STIMULATION PROTEIN A"/>
    <property type="match status" value="1"/>
</dbReference>
<dbReference type="NCBIfam" id="TIGR00230">
    <property type="entry name" value="sfsA"/>
    <property type="match status" value="1"/>
</dbReference>
<accession>A0A2H5Y619</accession>
<reference evidence="5" key="1">
    <citation type="submission" date="2017-09" db="EMBL/GenBank/DDBJ databases">
        <title>Metaegenomics of thermophilic ammonia-oxidizing enrichment culture.</title>
        <authorList>
            <person name="Kato S."/>
            <person name="Suzuki K."/>
        </authorList>
    </citation>
    <scope>NUCLEOTIDE SEQUENCE [LARGE SCALE GENOMIC DNA]</scope>
</reference>
<dbReference type="CDD" id="cd22359">
    <property type="entry name" value="SfsA-like_bacterial"/>
    <property type="match status" value="1"/>
</dbReference>
<dbReference type="HAMAP" id="MF_00095">
    <property type="entry name" value="SfsA"/>
    <property type="match status" value="1"/>
</dbReference>
<evidence type="ECO:0000313" key="4">
    <source>
        <dbReference type="EMBL" id="GBD08890.1"/>
    </source>
</evidence>
<evidence type="ECO:0000313" key="5">
    <source>
        <dbReference type="Proteomes" id="UP000236642"/>
    </source>
</evidence>
<evidence type="ECO:0000259" key="3">
    <source>
        <dbReference type="Pfam" id="PF17746"/>
    </source>
</evidence>
<proteinExistence type="inferred from homology"/>
<feature type="domain" description="Sugar fermentation stimulation protein C-terminal" evidence="2">
    <location>
        <begin position="81"/>
        <end position="216"/>
    </location>
</feature>
<dbReference type="Proteomes" id="UP000236642">
    <property type="component" value="Unassembled WGS sequence"/>
</dbReference>
<dbReference type="AlphaFoldDB" id="A0A2H5Y619"/>
<dbReference type="Pfam" id="PF17746">
    <property type="entry name" value="SfsA_N"/>
    <property type="match status" value="1"/>
</dbReference>
<dbReference type="PANTHER" id="PTHR30545">
    <property type="entry name" value="SUGAR FERMENTATION STIMULATION PROTEIN A"/>
    <property type="match status" value="1"/>
</dbReference>
<feature type="domain" description="SfsA N-terminal OB" evidence="3">
    <location>
        <begin position="12"/>
        <end position="75"/>
    </location>
</feature>
<dbReference type="EMBL" id="BEHY01000020">
    <property type="protein sequence ID" value="GBD08890.1"/>
    <property type="molecule type" value="Genomic_DNA"/>
</dbReference>
<dbReference type="InterPro" id="IPR040452">
    <property type="entry name" value="SfsA_C"/>
</dbReference>
<comment type="similarity">
    <text evidence="1">Belongs to the SfsA family.</text>
</comment>
<dbReference type="Pfam" id="PF03749">
    <property type="entry name" value="SfsA"/>
    <property type="match status" value="1"/>
</dbReference>
<evidence type="ECO:0000256" key="1">
    <source>
        <dbReference type="HAMAP-Rule" id="MF_00095"/>
    </source>
</evidence>
<dbReference type="GO" id="GO:0003677">
    <property type="term" value="F:DNA binding"/>
    <property type="evidence" value="ECO:0007669"/>
    <property type="project" value="InterPro"/>
</dbReference>
<organism evidence="4 5">
    <name type="scientific">Candidatus Thermoflexus japonica</name>
    <dbReference type="NCBI Taxonomy" id="2035417"/>
    <lineage>
        <taxon>Bacteria</taxon>
        <taxon>Bacillati</taxon>
        <taxon>Chloroflexota</taxon>
        <taxon>Thermoflexia</taxon>
        <taxon>Thermoflexales</taxon>
        <taxon>Thermoflexaceae</taxon>
        <taxon>Thermoflexus</taxon>
    </lineage>
</organism>
<name>A0A2H5Y619_9CHLR</name>
<sequence length="228" mass="25539">MRWPPLIPGVFLRRLNRFAVEVRLGRRRVPAHLPNSGRLRELLVPGYPIWMARREGRRRTRYDLQVVGLPDGTLVSADARVPNSLFREAWERGELPPLQAYTALEAEVPLGEGRVDFRLSGPEGAAYVEVKSVTLVEDGVGLFPDAPTARGRRHMAALMEARADGVQAFVLFVVQRPDARAFRPHDQADPEFGRILRAAAAHGVQILAYRCDVSLEEIRLTDPIPVLL</sequence>
<dbReference type="Gene3D" id="2.40.50.580">
    <property type="match status" value="1"/>
</dbReference>
<gene>
    <name evidence="1 4" type="primary">sfsA</name>
    <name evidence="4" type="ORF">HRbin22_01133</name>
</gene>
<dbReference type="InterPro" id="IPR041465">
    <property type="entry name" value="SfsA_N"/>
</dbReference>